<sequence>MQWSLTVVTTPGPETAQTSVIVHLPKERILFNCPEGFQRVGAEQKQRIFKFSHVFFTQVNWAALGGLFGFVLTLGDASTQGLRLIGGPNLTHTLAAARSFIMRPGFPVNVLEWPHPPVQPEPYRTEELTIVPVLSFPEGYATDDGAAEAEGESTPKRPRLSPSTAPAAEVDPTLTTLINHMFRPRDAGSLPLRCLPRPPPTQPRPAAVSYIGTGPDVPGKFDVKACEALKIPKGPWRGKLVKGQDVELPDGRTIQSSQVVSASRPGSTFVICDCPSPAYLASLTRSSAWLPYYTEGGDRAVSCFIHIAGPGVLQDPQYQAWLQRFGPNTEHLFSGVDVNDDAIVFASSAQEQHVLRELDGTVFNGPYQTPAEDTAVWNGLLPHLPARSHLLRPRTGFQFEPKQAYQPEDQVQRYDPARVADDADMATLLAPFRAAVQEFRAHSTSKSLPPPSPDAADAANSDAPSDAFSNLVVSPLGTGSSMPSKYRNVTANLLTIPSRGHVLLDAGENTIGQLYRLLGACPTFNRAFNTSFDQFFVDLHLVFISHMHADHHLGLASILARWNQVTREGNHPRNLTIVGPQPLLTWLAEYDEVEPLGIGTDTHLVNCEWLGARGAMAPAPSADTFAPLQAALGITRLQTCRAIHCPYAYCVTLDHERGWKVAYSGDTRPNPDFIRLGQGADLLIHESTLEDAMLEEAIAKKHCTTSESLQVAKEMKARYTLLSHFSQRYPRAPVFFNLDAASVARRGDTRGLSLDTPGVGVAFDLMSIRMREFERLATYLPVLKALHPNLDSDVPADVIIGA</sequence>
<keyword evidence="10" id="KW-0862">Zinc</keyword>
<evidence type="ECO:0000256" key="7">
    <source>
        <dbReference type="ARBA" id="ARBA00022723"/>
    </source>
</evidence>
<evidence type="ECO:0000256" key="6">
    <source>
        <dbReference type="ARBA" id="ARBA00022722"/>
    </source>
</evidence>
<evidence type="ECO:0000256" key="10">
    <source>
        <dbReference type="ARBA" id="ARBA00022833"/>
    </source>
</evidence>
<evidence type="ECO:0000259" key="13">
    <source>
        <dbReference type="Pfam" id="PF13691"/>
    </source>
</evidence>
<comment type="caution">
    <text evidence="14">The sequence shown here is derived from an EMBL/GenBank/DDBJ whole genome shotgun (WGS) entry which is preliminary data.</text>
</comment>
<dbReference type="InterPro" id="IPR027794">
    <property type="entry name" value="tRNase_Z_dom"/>
</dbReference>
<evidence type="ECO:0000259" key="12">
    <source>
        <dbReference type="Pfam" id="PF12706"/>
    </source>
</evidence>
<evidence type="ECO:0000256" key="11">
    <source>
        <dbReference type="SAM" id="MobiDB-lite"/>
    </source>
</evidence>
<dbReference type="GO" id="GO:0005739">
    <property type="term" value="C:mitochondrion"/>
    <property type="evidence" value="ECO:0007669"/>
    <property type="project" value="TreeGrafter"/>
</dbReference>
<keyword evidence="5" id="KW-0819">tRNA processing</keyword>
<keyword evidence="6" id="KW-0540">Nuclease</keyword>
<feature type="region of interest" description="Disordered" evidence="11">
    <location>
        <begin position="142"/>
        <end position="169"/>
    </location>
</feature>
<dbReference type="Pfam" id="PF12706">
    <property type="entry name" value="Lactamase_B_2"/>
    <property type="match status" value="1"/>
</dbReference>
<dbReference type="Proteomes" id="UP001150569">
    <property type="component" value="Unassembled WGS sequence"/>
</dbReference>
<evidence type="ECO:0000256" key="4">
    <source>
        <dbReference type="ARBA" id="ARBA00012477"/>
    </source>
</evidence>
<dbReference type="GO" id="GO:0046872">
    <property type="term" value="F:metal ion binding"/>
    <property type="evidence" value="ECO:0007669"/>
    <property type="project" value="UniProtKB-KW"/>
</dbReference>
<reference evidence="14" key="1">
    <citation type="submission" date="2022-07" db="EMBL/GenBank/DDBJ databases">
        <title>Phylogenomic reconstructions and comparative analyses of Kickxellomycotina fungi.</title>
        <authorList>
            <person name="Reynolds N.K."/>
            <person name="Stajich J.E."/>
            <person name="Barry K."/>
            <person name="Grigoriev I.V."/>
            <person name="Crous P."/>
            <person name="Smith M.E."/>
        </authorList>
    </citation>
    <scope>NUCLEOTIDE SEQUENCE</scope>
    <source>
        <strain evidence="14">RSA 861</strain>
    </source>
</reference>
<proteinExistence type="inferred from homology"/>
<keyword evidence="15" id="KW-1185">Reference proteome</keyword>
<evidence type="ECO:0000256" key="9">
    <source>
        <dbReference type="ARBA" id="ARBA00022801"/>
    </source>
</evidence>
<comment type="catalytic activity">
    <reaction evidence="1">
        <text>Endonucleolytic cleavage of RNA, removing extra 3' nucleotides from tRNA precursor, generating 3' termini of tRNAs. A 3'-hydroxy group is left at the tRNA terminus and a 5'-phosphoryl group is left at the trailer molecule.</text>
        <dbReference type="EC" id="3.1.26.11"/>
    </reaction>
</comment>
<dbReference type="AlphaFoldDB" id="A0A9W7ZG54"/>
<dbReference type="InterPro" id="IPR047151">
    <property type="entry name" value="RNZ2-like"/>
</dbReference>
<evidence type="ECO:0000256" key="2">
    <source>
        <dbReference type="ARBA" id="ARBA00001947"/>
    </source>
</evidence>
<evidence type="ECO:0000256" key="1">
    <source>
        <dbReference type="ARBA" id="ARBA00000402"/>
    </source>
</evidence>
<dbReference type="EMBL" id="JANBPT010001526">
    <property type="protein sequence ID" value="KAJ1906957.1"/>
    <property type="molecule type" value="Genomic_DNA"/>
</dbReference>
<dbReference type="EC" id="3.1.26.11" evidence="4"/>
<gene>
    <name evidence="14" type="ORF">IWQ60_011965</name>
</gene>
<dbReference type="GO" id="GO:0042781">
    <property type="term" value="F:3'-tRNA processing endoribonuclease activity"/>
    <property type="evidence" value="ECO:0007669"/>
    <property type="project" value="UniProtKB-EC"/>
</dbReference>
<dbReference type="PANTHER" id="PTHR12553">
    <property type="entry name" value="ZINC PHOSPHODIESTERASE ELAC PROTEIN 2"/>
    <property type="match status" value="1"/>
</dbReference>
<evidence type="ECO:0000256" key="5">
    <source>
        <dbReference type="ARBA" id="ARBA00022694"/>
    </source>
</evidence>
<name>A0A9W7ZG54_9FUNG</name>
<evidence type="ECO:0000256" key="8">
    <source>
        <dbReference type="ARBA" id="ARBA00022759"/>
    </source>
</evidence>
<comment type="similarity">
    <text evidence="3">Belongs to the RNase Z family.</text>
</comment>
<dbReference type="Gene3D" id="3.60.15.10">
    <property type="entry name" value="Ribonuclease Z/Hydroxyacylglutathione hydrolase-like"/>
    <property type="match status" value="2"/>
</dbReference>
<keyword evidence="8" id="KW-0255">Endonuclease</keyword>
<dbReference type="InterPro" id="IPR036866">
    <property type="entry name" value="RibonucZ/Hydroxyglut_hydro"/>
</dbReference>
<keyword evidence="7" id="KW-0479">Metal-binding</keyword>
<comment type="cofactor">
    <cofactor evidence="2">
        <name>Zn(2+)</name>
        <dbReference type="ChEBI" id="CHEBI:29105"/>
    </cofactor>
</comment>
<dbReference type="GO" id="GO:1990180">
    <property type="term" value="P:mitochondrial tRNA 3'-end processing"/>
    <property type="evidence" value="ECO:0007669"/>
    <property type="project" value="TreeGrafter"/>
</dbReference>
<dbReference type="OrthoDB" id="527344at2759"/>
<dbReference type="Pfam" id="PF13691">
    <property type="entry name" value="Lactamase_B_4"/>
    <property type="match status" value="1"/>
</dbReference>
<keyword evidence="9" id="KW-0378">Hydrolase</keyword>
<evidence type="ECO:0000313" key="15">
    <source>
        <dbReference type="Proteomes" id="UP001150569"/>
    </source>
</evidence>
<dbReference type="InterPro" id="IPR001279">
    <property type="entry name" value="Metallo-B-lactamas"/>
</dbReference>
<dbReference type="CDD" id="cd07718">
    <property type="entry name" value="RNaseZ_ELAC1_ELAC2-C-term-like_MBL-fold"/>
    <property type="match status" value="1"/>
</dbReference>
<accession>A0A9W7ZG54</accession>
<feature type="domain" description="tRNase Z endonuclease" evidence="13">
    <location>
        <begin position="6"/>
        <end position="66"/>
    </location>
</feature>
<dbReference type="SUPFAM" id="SSF56281">
    <property type="entry name" value="Metallo-hydrolase/oxidoreductase"/>
    <property type="match status" value="2"/>
</dbReference>
<dbReference type="PANTHER" id="PTHR12553:SF49">
    <property type="entry name" value="ZINC PHOSPHODIESTERASE ELAC PROTEIN 2"/>
    <property type="match status" value="1"/>
</dbReference>
<feature type="region of interest" description="Disordered" evidence="11">
    <location>
        <begin position="441"/>
        <end position="462"/>
    </location>
</feature>
<protein>
    <recommendedName>
        <fullName evidence="4">ribonuclease Z</fullName>
        <ecNumber evidence="4">3.1.26.11</ecNumber>
    </recommendedName>
</protein>
<evidence type="ECO:0000256" key="3">
    <source>
        <dbReference type="ARBA" id="ARBA00007823"/>
    </source>
</evidence>
<organism evidence="14 15">
    <name type="scientific">Tieghemiomyces parasiticus</name>
    <dbReference type="NCBI Taxonomy" id="78921"/>
    <lineage>
        <taxon>Eukaryota</taxon>
        <taxon>Fungi</taxon>
        <taxon>Fungi incertae sedis</taxon>
        <taxon>Zoopagomycota</taxon>
        <taxon>Kickxellomycotina</taxon>
        <taxon>Dimargaritomycetes</taxon>
        <taxon>Dimargaritales</taxon>
        <taxon>Dimargaritaceae</taxon>
        <taxon>Tieghemiomyces</taxon>
    </lineage>
</organism>
<evidence type="ECO:0000313" key="14">
    <source>
        <dbReference type="EMBL" id="KAJ1906957.1"/>
    </source>
</evidence>
<feature type="domain" description="Metallo-beta-lactamase" evidence="12">
    <location>
        <begin position="532"/>
        <end position="725"/>
    </location>
</feature>